<dbReference type="EMBL" id="KV745067">
    <property type="protein sequence ID" value="OCK78323.1"/>
    <property type="molecule type" value="Genomic_DNA"/>
</dbReference>
<sequence>MATGVRGVNMATTQDGAKYNKLTRPDDLFRSPPPVQIAAVPLTDAVKRKLDDVEAGAAASDDEPYIKRARPDNMLDPDQLDSLPALACSDSEDEVKKSGPRSTTERKPIRRMDPVFGMRQQLPLDDYEEEALSDSSTMEVVRYLRNVRSEAYAIPNVLVAPAPQVPESTIDDSIYNTGYGDTRGFYFKGSYVGRNSGSPASLPNYQSDNDSGSHALFPGDIRPQDAYHIRLFNRYKVLKDSLNQTPSVEALNRLTASPDTCITFPKGNQQAFSSWHLTICTTSPTPAQLSQMDQGTIIRLLRVCASTLRRHRNIKPEQSCWIWGLLGRLGEVGTLPNDKMWVVRDLGKKAVWVRCGFVGGAIEEGTAAFRGSDESEEEDWILDNLNGEREADNVVRELRRMDKNHDDHPEAELHEVVQNDILAQQSTREDPIFPGGRLDEQGDGNDSISRSISASEDGEVEPIESVETAKERLLSRITSLQPPSKSHASPSISSRTNGHAKKNGCKKHTLPPTFIPRGRKHRRTGPCRRRNTSSPLLSPDRSESTNGFTQNRSEKRRNTPSLLPSPIRRESTNGSTQDTGRRQKNTSSPPEYPHRVAAEAQAQSTWLSRSEAEAQRLRQRELKPEPHGKTSSELIDEEGDEQTGNEMSDANTFATIDMILSVVGEVYGQRDLLEFREVWGTEGAISG</sequence>
<organism evidence="2 3">
    <name type="scientific">Lepidopterella palustris CBS 459.81</name>
    <dbReference type="NCBI Taxonomy" id="1314670"/>
    <lineage>
        <taxon>Eukaryota</taxon>
        <taxon>Fungi</taxon>
        <taxon>Dikarya</taxon>
        <taxon>Ascomycota</taxon>
        <taxon>Pezizomycotina</taxon>
        <taxon>Dothideomycetes</taxon>
        <taxon>Pleosporomycetidae</taxon>
        <taxon>Mytilinidiales</taxon>
        <taxon>Argynnaceae</taxon>
        <taxon>Lepidopterella</taxon>
    </lineage>
</organism>
<dbReference type="Proteomes" id="UP000250266">
    <property type="component" value="Unassembled WGS sequence"/>
</dbReference>
<evidence type="ECO:0000313" key="3">
    <source>
        <dbReference type="Proteomes" id="UP000250266"/>
    </source>
</evidence>
<dbReference type="GO" id="GO:0000387">
    <property type="term" value="P:spliceosomal snRNP assembly"/>
    <property type="evidence" value="ECO:0007669"/>
    <property type="project" value="InterPro"/>
</dbReference>
<proteinExistence type="predicted"/>
<feature type="region of interest" description="Disordered" evidence="1">
    <location>
        <begin position="429"/>
        <end position="647"/>
    </location>
</feature>
<feature type="compositionally biased region" description="Basic residues" evidence="1">
    <location>
        <begin position="498"/>
        <end position="509"/>
    </location>
</feature>
<evidence type="ECO:0000313" key="2">
    <source>
        <dbReference type="EMBL" id="OCK78323.1"/>
    </source>
</evidence>
<reference evidence="2 3" key="1">
    <citation type="journal article" date="2016" name="Nat. Commun.">
        <title>Ectomycorrhizal ecology is imprinted in the genome of the dominant symbiotic fungus Cenococcum geophilum.</title>
        <authorList>
            <consortium name="DOE Joint Genome Institute"/>
            <person name="Peter M."/>
            <person name="Kohler A."/>
            <person name="Ohm R.A."/>
            <person name="Kuo A."/>
            <person name="Krutzmann J."/>
            <person name="Morin E."/>
            <person name="Arend M."/>
            <person name="Barry K.W."/>
            <person name="Binder M."/>
            <person name="Choi C."/>
            <person name="Clum A."/>
            <person name="Copeland A."/>
            <person name="Grisel N."/>
            <person name="Haridas S."/>
            <person name="Kipfer T."/>
            <person name="LaButti K."/>
            <person name="Lindquist E."/>
            <person name="Lipzen A."/>
            <person name="Maire R."/>
            <person name="Meier B."/>
            <person name="Mihaltcheva S."/>
            <person name="Molinier V."/>
            <person name="Murat C."/>
            <person name="Poggeler S."/>
            <person name="Quandt C.A."/>
            <person name="Sperisen C."/>
            <person name="Tritt A."/>
            <person name="Tisserant E."/>
            <person name="Crous P.W."/>
            <person name="Henrissat B."/>
            <person name="Nehls U."/>
            <person name="Egli S."/>
            <person name="Spatafora J.W."/>
            <person name="Grigoriev I.V."/>
            <person name="Martin F.M."/>
        </authorList>
    </citation>
    <scope>NUCLEOTIDE SEQUENCE [LARGE SCALE GENOMIC DNA]</scope>
    <source>
        <strain evidence="2 3">CBS 459.81</strain>
    </source>
</reference>
<name>A0A8E2E6Q8_9PEZI</name>
<dbReference type="AlphaFoldDB" id="A0A8E2E6Q8"/>
<protein>
    <submittedName>
        <fullName evidence="2">Uncharacterized protein</fullName>
    </submittedName>
</protein>
<feature type="compositionally biased region" description="Basic and acidic residues" evidence="1">
    <location>
        <begin position="610"/>
        <end position="630"/>
    </location>
</feature>
<evidence type="ECO:0000256" key="1">
    <source>
        <dbReference type="SAM" id="MobiDB-lite"/>
    </source>
</evidence>
<dbReference type="InterPro" id="IPR035426">
    <property type="entry name" value="Gemin2/Brr1"/>
</dbReference>
<dbReference type="OrthoDB" id="428895at2759"/>
<feature type="compositionally biased region" description="Acidic residues" evidence="1">
    <location>
        <begin position="634"/>
        <end position="643"/>
    </location>
</feature>
<keyword evidence="3" id="KW-1185">Reference proteome</keyword>
<feature type="region of interest" description="Disordered" evidence="1">
    <location>
        <begin position="54"/>
        <end position="110"/>
    </location>
</feature>
<feature type="compositionally biased region" description="Basic residues" evidence="1">
    <location>
        <begin position="517"/>
        <end position="531"/>
    </location>
</feature>
<feature type="compositionally biased region" description="Polar residues" evidence="1">
    <location>
        <begin position="444"/>
        <end position="454"/>
    </location>
</feature>
<accession>A0A8E2E6Q8</accession>
<dbReference type="Gene3D" id="1.20.58.1070">
    <property type="match status" value="1"/>
</dbReference>
<feature type="region of interest" description="Disordered" evidence="1">
    <location>
        <begin position="1"/>
        <end position="35"/>
    </location>
</feature>
<gene>
    <name evidence="2" type="ORF">K432DRAFT_444702</name>
</gene>
<feature type="compositionally biased region" description="Low complexity" evidence="1">
    <location>
        <begin position="482"/>
        <end position="494"/>
    </location>
</feature>
<dbReference type="Pfam" id="PF04938">
    <property type="entry name" value="SIP1"/>
    <property type="match status" value="1"/>
</dbReference>
<feature type="compositionally biased region" description="Basic and acidic residues" evidence="1">
    <location>
        <begin position="64"/>
        <end position="73"/>
    </location>
</feature>